<feature type="region of interest" description="Disordered" evidence="1">
    <location>
        <begin position="218"/>
        <end position="237"/>
    </location>
</feature>
<evidence type="ECO:0000256" key="1">
    <source>
        <dbReference type="SAM" id="MobiDB-lite"/>
    </source>
</evidence>
<accession>W6M683</accession>
<dbReference type="AlphaFoldDB" id="W6M683"/>
<keyword evidence="4" id="KW-1185">Reference proteome</keyword>
<reference evidence="3" key="2">
    <citation type="submission" date="2014-03" db="EMBL/GenBank/DDBJ databases">
        <title>Candidatus Competibacter-lineage genomes retrieved from metagenomes reveal functional metabolic diversity.</title>
        <authorList>
            <person name="McIlroy S.J."/>
            <person name="Albertsen M."/>
            <person name="Andresen E.K."/>
            <person name="Saunders A.M."/>
            <person name="Kristiansen R."/>
            <person name="Stokholm-Bjerregaard M."/>
            <person name="Nielsen K.L."/>
            <person name="Nielsen P.H."/>
        </authorList>
    </citation>
    <scope>NUCLEOTIDE SEQUENCE</scope>
    <source>
        <strain evidence="3">Run_A_D11</strain>
    </source>
</reference>
<sequence>MIPPNANAEFVCAMEDVLEVYTRPHDPAYPVVCLDEISKQWVAETRVPLPTAPGQPARVDYEYERHGTAHLFMTFEPLTGQRHVTVTDRRTTVDFAQEVKDLLEVRYPQAEKVILVMDHLNTHKPAALYQAFEPAVARGLLERLEIHHTLKHGSWFNRAEIELSLLSRQCLDRRIPDTITLTHEVAAWQQARHADPRPANCAHQRAARELRRLAACTGGQGRGRTEPAGSTPDGLNTGVMTEWLFDATTP</sequence>
<name>W6M683_9GAMM</name>
<feature type="domain" description="Tc1-like transposase DDE" evidence="2">
    <location>
        <begin position="30"/>
        <end position="181"/>
    </location>
</feature>
<protein>
    <recommendedName>
        <fullName evidence="2">Tc1-like transposase DDE domain-containing protein</fullName>
    </recommendedName>
</protein>
<evidence type="ECO:0000259" key="2">
    <source>
        <dbReference type="Pfam" id="PF13358"/>
    </source>
</evidence>
<evidence type="ECO:0000313" key="3">
    <source>
        <dbReference type="EMBL" id="CDI03436.1"/>
    </source>
</evidence>
<gene>
    <name evidence="3" type="ORF">BN873_490045</name>
</gene>
<dbReference type="STRING" id="1400863.BN873_490045"/>
<dbReference type="Pfam" id="PF13358">
    <property type="entry name" value="DDE_3"/>
    <property type="match status" value="1"/>
</dbReference>
<reference evidence="3" key="1">
    <citation type="submission" date="2013-07" db="EMBL/GenBank/DDBJ databases">
        <authorList>
            <person name="McIlroy S."/>
        </authorList>
    </citation>
    <scope>NUCLEOTIDE SEQUENCE [LARGE SCALE GENOMIC DNA]</scope>
    <source>
        <strain evidence="3">Run_A_D11</strain>
    </source>
</reference>
<dbReference type="NCBIfam" id="NF033545">
    <property type="entry name" value="transpos_IS630"/>
    <property type="match status" value="1"/>
</dbReference>
<evidence type="ECO:0000313" key="4">
    <source>
        <dbReference type="Proteomes" id="UP000035760"/>
    </source>
</evidence>
<dbReference type="Proteomes" id="UP000035760">
    <property type="component" value="Unassembled WGS sequence"/>
</dbReference>
<comment type="caution">
    <text evidence="3">The sequence shown here is derived from an EMBL/GenBank/DDBJ whole genome shotgun (WGS) entry which is preliminary data.</text>
</comment>
<dbReference type="InterPro" id="IPR038717">
    <property type="entry name" value="Tc1-like_DDE_dom"/>
</dbReference>
<dbReference type="EMBL" id="CBTJ020000057">
    <property type="protein sequence ID" value="CDI03436.1"/>
    <property type="molecule type" value="Genomic_DNA"/>
</dbReference>
<dbReference type="InterPro" id="IPR047655">
    <property type="entry name" value="Transpos_IS630-like"/>
</dbReference>
<organism evidence="3 4">
    <name type="scientific">Candidatus Competibacter denitrificans Run_A_D11</name>
    <dbReference type="NCBI Taxonomy" id="1400863"/>
    <lineage>
        <taxon>Bacteria</taxon>
        <taxon>Pseudomonadati</taxon>
        <taxon>Pseudomonadota</taxon>
        <taxon>Gammaproteobacteria</taxon>
        <taxon>Candidatus Competibacteraceae</taxon>
        <taxon>Candidatus Competibacter</taxon>
    </lineage>
</organism>
<proteinExistence type="predicted"/>